<dbReference type="PANTHER" id="PTHR48455:SF1">
    <property type="entry name" value="TRANSPOSABLE ELEMENT P TRANSPOSASE-LIKE PROTEIN"/>
    <property type="match status" value="1"/>
</dbReference>
<name>A0AAV0Y5K6_9HEMI</name>
<evidence type="ECO:0000259" key="1">
    <source>
        <dbReference type="Pfam" id="PF21788"/>
    </source>
</evidence>
<dbReference type="AlphaFoldDB" id="A0AAV0Y5K6"/>
<evidence type="ECO:0000313" key="3">
    <source>
        <dbReference type="EMBL" id="CAI6375277.1"/>
    </source>
</evidence>
<keyword evidence="4" id="KW-1185">Reference proteome</keyword>
<protein>
    <recommendedName>
        <fullName evidence="5">Transposable element P transposase</fullName>
    </recommendedName>
</protein>
<dbReference type="Pfam" id="PF21788">
    <property type="entry name" value="TNP-like_GBD"/>
    <property type="match status" value="1"/>
</dbReference>
<feature type="domain" description="Transposable element P transposase-like RNase H C-terminal" evidence="2">
    <location>
        <begin position="182"/>
        <end position="214"/>
    </location>
</feature>
<dbReference type="EMBL" id="CARXXK010001304">
    <property type="protein sequence ID" value="CAI6375277.1"/>
    <property type="molecule type" value="Genomic_DNA"/>
</dbReference>
<gene>
    <name evidence="3" type="ORF">MEUPH1_LOCUS28799</name>
</gene>
<dbReference type="InterPro" id="IPR048367">
    <property type="entry name" value="TNP-like_RNaseH_C"/>
</dbReference>
<evidence type="ECO:0008006" key="5">
    <source>
        <dbReference type="Google" id="ProtNLM"/>
    </source>
</evidence>
<dbReference type="InterPro" id="IPR048366">
    <property type="entry name" value="TNP-like_GBD"/>
</dbReference>
<reference evidence="3 4" key="1">
    <citation type="submission" date="2023-01" db="EMBL/GenBank/DDBJ databases">
        <authorList>
            <person name="Whitehead M."/>
        </authorList>
    </citation>
    <scope>NUCLEOTIDE SEQUENCE [LARGE SCALE GENOMIC DNA]</scope>
</reference>
<proteinExistence type="predicted"/>
<organism evidence="3 4">
    <name type="scientific">Macrosiphum euphorbiae</name>
    <name type="common">potato aphid</name>
    <dbReference type="NCBI Taxonomy" id="13131"/>
    <lineage>
        <taxon>Eukaryota</taxon>
        <taxon>Metazoa</taxon>
        <taxon>Ecdysozoa</taxon>
        <taxon>Arthropoda</taxon>
        <taxon>Hexapoda</taxon>
        <taxon>Insecta</taxon>
        <taxon>Pterygota</taxon>
        <taxon>Neoptera</taxon>
        <taxon>Paraneoptera</taxon>
        <taxon>Hemiptera</taxon>
        <taxon>Sternorrhyncha</taxon>
        <taxon>Aphidomorpha</taxon>
        <taxon>Aphidoidea</taxon>
        <taxon>Aphididae</taxon>
        <taxon>Macrosiphini</taxon>
        <taxon>Macrosiphum</taxon>
    </lineage>
</organism>
<evidence type="ECO:0000313" key="4">
    <source>
        <dbReference type="Proteomes" id="UP001160148"/>
    </source>
</evidence>
<comment type="caution">
    <text evidence="3">The sequence shown here is derived from an EMBL/GenBank/DDBJ whole genome shotgun (WGS) entry which is preliminary data.</text>
</comment>
<sequence length="437" mass="50667">MFFKHNFEINNDLIDKKHLDEFYSFDSNCNLRTAPKLTYSHVHPGPFEKMKVRLATQVFSHSVAAGMSTALNIGILPNNSIPTINFINDMDKLFDIFNSSDTPNSKIFNDPFNNNSHQLDHLNKMTEMFKNMKVVSKLSATDMTQRVNFLNGWLVSISGLKMLWNSLNVDQNKDYTLCTGRINQDCLENLFGTIRQQLGNNTNPTPIQFIWAFKKIFCVEYFRHSPDANCIEDLDNVLCQFNEMNEMSASINEIVNPSKTNCNVTQSIFKFNPIKIGTVDYRKLNIPETNALTYISGYLMKKCLEKHTCSDCLNYANFQKNIEPSFLLSFFKSTANDNSTFGKLTLPHDEFYNYIFKLESLFVEHFSSLATEDNVGAKLRDLLINTRLKHPCENFNYSYLLNLFIRFRIFSSIKFLNRCLMSERVIKHRKLSILKHM</sequence>
<feature type="domain" description="Transposable element P transposase-like GTP-binding insertion" evidence="1">
    <location>
        <begin position="5"/>
        <end position="102"/>
    </location>
</feature>
<accession>A0AAV0Y5K6</accession>
<evidence type="ECO:0000259" key="2">
    <source>
        <dbReference type="Pfam" id="PF21789"/>
    </source>
</evidence>
<dbReference type="PANTHER" id="PTHR48455">
    <property type="entry name" value="TRANSPOSABLE ELEMENT P TRANSPOSASE-LIKE PROTEIN"/>
    <property type="match status" value="1"/>
</dbReference>
<dbReference type="Proteomes" id="UP001160148">
    <property type="component" value="Unassembled WGS sequence"/>
</dbReference>
<dbReference type="Pfam" id="PF21789">
    <property type="entry name" value="TNP-like_RNaseH_C"/>
    <property type="match status" value="1"/>
</dbReference>